<keyword evidence="3" id="KW-1185">Reference proteome</keyword>
<reference evidence="2" key="1">
    <citation type="submission" date="2016-04" db="EMBL/GenBank/DDBJ databases">
        <authorList>
            <person name="Nguyen H.D."/>
            <person name="Samba Siva P."/>
            <person name="Cullis J."/>
            <person name="Levesque C.A."/>
            <person name="Hambleton S."/>
        </authorList>
    </citation>
    <scope>NUCLEOTIDE SEQUENCE</scope>
    <source>
        <strain evidence="2">DAOMC 236416</strain>
    </source>
</reference>
<dbReference type="SMART" id="SM00320">
    <property type="entry name" value="WD40"/>
    <property type="match status" value="3"/>
</dbReference>
<dbReference type="AlphaFoldDB" id="A0A177THT5"/>
<feature type="compositionally biased region" description="Low complexity" evidence="1">
    <location>
        <begin position="1"/>
        <end position="13"/>
    </location>
</feature>
<evidence type="ECO:0000256" key="1">
    <source>
        <dbReference type="SAM" id="MobiDB-lite"/>
    </source>
</evidence>
<proteinExistence type="predicted"/>
<feature type="compositionally biased region" description="Low complexity" evidence="1">
    <location>
        <begin position="20"/>
        <end position="33"/>
    </location>
</feature>
<accession>A0A177THT5</accession>
<feature type="compositionally biased region" description="Basic residues" evidence="1">
    <location>
        <begin position="44"/>
        <end position="56"/>
    </location>
</feature>
<name>A0A177THT5_9BASI</name>
<feature type="compositionally biased region" description="Polar residues" evidence="1">
    <location>
        <begin position="408"/>
        <end position="426"/>
    </location>
</feature>
<comment type="caution">
    <text evidence="2">The sequence shown here is derived from an EMBL/GenBank/DDBJ whole genome shotgun (WGS) entry which is preliminary data.</text>
</comment>
<evidence type="ECO:0000313" key="2">
    <source>
        <dbReference type="EMBL" id="KAE8249823.1"/>
    </source>
</evidence>
<organism evidence="2 3">
    <name type="scientific">Tilletia indica</name>
    <dbReference type="NCBI Taxonomy" id="43049"/>
    <lineage>
        <taxon>Eukaryota</taxon>
        <taxon>Fungi</taxon>
        <taxon>Dikarya</taxon>
        <taxon>Basidiomycota</taxon>
        <taxon>Ustilaginomycotina</taxon>
        <taxon>Exobasidiomycetes</taxon>
        <taxon>Tilletiales</taxon>
        <taxon>Tilletiaceae</taxon>
        <taxon>Tilletia</taxon>
    </lineage>
</organism>
<dbReference type="InterPro" id="IPR011044">
    <property type="entry name" value="Quino_amine_DH_bsu"/>
</dbReference>
<dbReference type="SUPFAM" id="SSF50969">
    <property type="entry name" value="YVTN repeat-like/Quinoprotein amine dehydrogenase"/>
    <property type="match status" value="1"/>
</dbReference>
<dbReference type="PANTHER" id="PTHR44099:SF4">
    <property type="entry name" value="RABCONNECTIN-3B, ISOFORM A"/>
    <property type="match status" value="1"/>
</dbReference>
<gene>
    <name evidence="2" type="ORF">A4X13_0g5062</name>
</gene>
<feature type="region of interest" description="Disordered" evidence="1">
    <location>
        <begin position="850"/>
        <end position="883"/>
    </location>
</feature>
<dbReference type="InterPro" id="IPR001680">
    <property type="entry name" value="WD40_rpt"/>
</dbReference>
<evidence type="ECO:0000313" key="3">
    <source>
        <dbReference type="Proteomes" id="UP000077521"/>
    </source>
</evidence>
<dbReference type="Proteomes" id="UP000077521">
    <property type="component" value="Unassembled WGS sequence"/>
</dbReference>
<feature type="region of interest" description="Disordered" evidence="1">
    <location>
        <begin position="1"/>
        <end position="60"/>
    </location>
</feature>
<feature type="compositionally biased region" description="Polar residues" evidence="1">
    <location>
        <begin position="864"/>
        <end position="876"/>
    </location>
</feature>
<dbReference type="InterPro" id="IPR015943">
    <property type="entry name" value="WD40/YVTN_repeat-like_dom_sf"/>
</dbReference>
<sequence length="1153" mass="121171">MAPAPAHPSARPHQTPSPTPSSSASAPLALTLTWQASPAIPNPRRQRRLRAQRKSHPLSSTLADVVLPPSISYNGIPTSDCLDPEQAELDADPWGGSTLDPSSSSAAESPIITALLPLSMERIVLALSDGSLAVRSLAQLSTTASLASLPPALESTTLLSCPPTQLRGHITTLQQIQIPTSSSSRSRPGASATSAAANTLKLVVGTTEQGELLIWDAATLTLFAELPLFSGPIESVVLLDLDSPSSSIPAPRSSHSRLNGCLACAATDGTLAILHLDVSARPSEGSGGGASSSTPTAKGAGMGYDVHVSLQHTIPSRGPDAPLQTLFLRNAELLLLYADGRARLWDTAVSFPLSLDPSSSSLGAGLGGAELRRSIGADQAMSLVEDDNKAYDALYAGSNVTPQIRPTSLYTSSQTHSPVIGSNTSHLAPPTDRHSASGFATPDPASSTGGRPRFAAASHAAHALLLGLNGGHFPGVSGGSRTASGTASPNPGGPVVPTQRWVSFDFTSSPTTTAAAAGVLSLLQEDEEDGERESFTLRADLRRAIEAAAKALIPKGAAPSQASSQQHGKVGLTSPAAIKAFGIVRPILVGLIASERREGERKEVGEAWRMLGERVGLDIGSVRAAGKGRPRLGLVLPQRGLCLERDDRRPPSSHSEVLTTYIVALGSVLRILSRISGLHDIVDTLRHEYIDSRAQFPTPEDEAPISLDVLSLYFLDSSHDIRETAKHLLHAAFRNLPQPDIDDLCRRWESSLPSRQSTATSDVPESQQHQSIMLLGLLGSQRYKLLPLTTLKDVASSITKYLHEPTSAHELTLALELILRGFATWQHYFDAMEVMRTLFWLSTNADQPTSAWRGTAGPHPHPQNGDTPQNGHSPSLTGGDGSTFGGAGGAGGGVLAHVPADVRALARRATLHIAGENTPLFMTTLSHDILHARSAAHCSATMRLVTFLVRQEPLILLANLPRLAEAVVKSLDPTVTAMREAVMQAATVMISDLVHTYPSIDFHGKAQRLAVGTHEGACILYDVKTATRLYVLEGHTAPCDACAFSPDGRRLVTVSHSEGSGGGRALVWKVGASFTSVLMPGQMPRQGGSDRSGAYKAVDFVMSEGAMAQIAKDPLGTIRFEWGGEGGGDSAGGGNNGSVRVMLGEVSLSFSVA</sequence>
<protein>
    <submittedName>
        <fullName evidence="2">Uncharacterized protein</fullName>
    </submittedName>
</protein>
<dbReference type="InterPro" id="IPR049916">
    <property type="entry name" value="WDR72-like"/>
</dbReference>
<reference evidence="2" key="2">
    <citation type="journal article" date="2019" name="IMA Fungus">
        <title>Genome sequencing and comparison of five Tilletia species to identify candidate genes for the detection of regulated species infecting wheat.</title>
        <authorList>
            <person name="Nguyen H.D.T."/>
            <person name="Sultana T."/>
            <person name="Kesanakurti P."/>
            <person name="Hambleton S."/>
        </authorList>
    </citation>
    <scope>NUCLEOTIDE SEQUENCE</scope>
    <source>
        <strain evidence="2">DAOMC 236416</strain>
    </source>
</reference>
<dbReference type="PANTHER" id="PTHR44099">
    <property type="entry name" value="RABCONNECTIN-3B, ISOFORM A"/>
    <property type="match status" value="1"/>
</dbReference>
<dbReference type="GO" id="GO:0005737">
    <property type="term" value="C:cytoplasm"/>
    <property type="evidence" value="ECO:0007669"/>
    <property type="project" value="TreeGrafter"/>
</dbReference>
<dbReference type="Gene3D" id="2.130.10.10">
    <property type="entry name" value="YVTN repeat-like/Quinoprotein amine dehydrogenase"/>
    <property type="match status" value="2"/>
</dbReference>
<dbReference type="EMBL" id="LWDF02000366">
    <property type="protein sequence ID" value="KAE8249823.1"/>
    <property type="molecule type" value="Genomic_DNA"/>
</dbReference>
<feature type="region of interest" description="Disordered" evidence="1">
    <location>
        <begin position="408"/>
        <end position="454"/>
    </location>
</feature>